<sequence length="2085" mass="227300">MEKAKFLLLNEQALSELPDVQKPIFILEWLRHVETVLSCISRIELKASQKQLVDQLLLQIQAGPGPPIRNLVAQCMATLFSIGDTITLFDTVNKCNDLLKPLKDDSPSIKLAALACLGCMYSRLGRMMGRSYEETVQVCSKTFRNMESQSRIETLNTFEKICGGMDTACSSSHKDMYKIAKVCLTDRVMAVRTSAAKCILQMMSSAPFLYTSELESLTSLCFRALDGADYDGRIAIAKLLGIAVSYTQRPPTPGGGKGKGIMITTSSSSGKGSSSSKPVSLEECLSILMTGFLRGATSFLKGEIIKGSSGVNREVRVGVTHAYVSFIEQMGPSWLEKNLEQFTNHVLELVANPKAATSHVDAVYSRKCVNFILRRAFGRLLSEKAQFSVVKVLAGIILKQMNSIDFNPENAKECNQETIFNQHLLVCALQELAALFLSLGTSMYHLVSDPTVALLNGIFSVLIHPCQSTRLSAAWALRCLCVAIPSETHKCIERCLQAFDSLKTSPEAVSGYSAALSAILGGVRSMPLGIPHATGKIVFNTAEELLRTASQSSRLSIQRSAAGWLMIGSIMTLGNSVVKALLPRMLLLWRNSFPKSAKELESEKARGDAFTWQVTLEGRAGALSSIHSFLLHCPMLLSEEIVQRLMVPIESALAMMTNITSTLKTYGPQLKAAAANLRFRLYQTLTLIKPNYFERSYTHMLRFVIWELTLNDNVANTTTSLFTRVCQSNAIFNSLVSDHVSIEDQLQPTGAAGSGAIEHDPCSLYQELAEGSSVPLPFPLGVAVIDSAIELFGILYPHISTKHRTQLIDHFVECLKVTKYARKEAVLVNIFCGVLMAMRCIRRLGNSSSTTSSNGISGSTSGGSLSTSTLNTSFTLSGGDIAGQSTSLKSGNGVEELKLISQQLVASSLGHTSGVIRCAAAEVMGRIAQSVADPRFTSETASFCADKLKISRDVSNRTGHSLALGCLHKYLGGMDSSRHQHGSVSILLNVAQDSSSPETQVWALHSLALVADTGGPLFRSYVEPSLSLVMKLVSTAPLSSVDLRQAGGKMLSALITGVGPELQMAGGNKEMDAMKKSFEIGCALLSRPEEHPLVQNEAITCFQRMHLFGGTINYDVVIPVLFRSMSSTNLLLRRSTVDCFRQLSQREAALVSKYFTKQVQSAPEEKQEEYAYYLESGISGALFEMLDLESDQVIRKGIRDTVTSIFSAAATQDKVQLQVCISLCKNILTCDSSASAVGASGGGGGGGSGLLDSGTPPDDSQDFGDDDADALKLNDELNSAGSNRAQNSRWRSRTFAAECVRKLLITSPFILNSQSADTTGQDLLRHLSDLIRMAFMGATSNSDSLRLEGLLNLETIIEKFASIRDPDFPSASILEQFQAQVSAALRPAFAVETDPMVTATACRVCSAWICGNSQGGEDLRRVHTLMVSALENIRTKPTLPDFNESANTLEKLAILKAWAQVFVTAVENGLKDAQGGLNEVLKQTKTKDPLLRLVKPELDLLCPLWLSALRDRALIELPPEFAPQLPREGGAFFSNETKDVVRPYYRDGWPPILLASAICLSTLPELASSSSSGAQNHQQLERFYLVFGLGMEALCKQPFSELEGGDTETATMFLKSLWALLSSHWPRDVISQEKALTIELCCVLHRQLVTRCDIRIQQLVIDVLRLVIEGMRENFNKIAEEENEKDESGSGSEKNIENDNETGLSGAEEELSSQSGALITPAGNKSVVMSVLEVVFCLLMQKIPTLNSHVSGFQVKPTGTAQENDKLLGETVACLELLPDICSDSVAIGIQPTVLYLTSCILGEPVAQSEACGKVLRCYKKFVAHRLISNPSWERYLLSTLIKVLDMAKTSDSHESSGERQAYLLGAIAIFIKDAPPPSVRIPNVLYPSINTFQQAYQSGNEQVRLKAIGLIAQVFEKADRSVSTCFIHALAPRILQYLYGEEAKNVGSKVELEFILESLRAIQILVQLVDSSSKRVQMLTLIVPVLINFLVEPHLLGHPMTAHRKLLHDVSLQKLMKIGLQYREEFRALMSQCADMRIKLETVIKNSKSLSGNNSDEKTSAGNSNSNSSSGSIKLKTDFSNFTS</sequence>
<dbReference type="PANTHER" id="PTHR21663">
    <property type="entry name" value="HYPOTHETICAL HEAT DOMAIN-CONTAINING"/>
    <property type="match status" value="1"/>
</dbReference>
<name>A0ABP1S4I5_9HEXA</name>
<comment type="similarity">
    <text evidence="1">Belongs to the HEATR5 family.</text>
</comment>
<evidence type="ECO:0008006" key="5">
    <source>
        <dbReference type="Google" id="ProtNLM"/>
    </source>
</evidence>
<dbReference type="InterPro" id="IPR011989">
    <property type="entry name" value="ARM-like"/>
</dbReference>
<feature type="region of interest" description="Disordered" evidence="2">
    <location>
        <begin position="2050"/>
        <end position="2085"/>
    </location>
</feature>
<feature type="region of interest" description="Disordered" evidence="2">
    <location>
        <begin position="1245"/>
        <end position="1268"/>
    </location>
</feature>
<keyword evidence="4" id="KW-1185">Reference proteome</keyword>
<evidence type="ECO:0000256" key="1">
    <source>
        <dbReference type="ARBA" id="ARBA00008304"/>
    </source>
</evidence>
<comment type="caution">
    <text evidence="3">The sequence shown here is derived from an EMBL/GenBank/DDBJ whole genome shotgun (WGS) entry which is preliminary data.</text>
</comment>
<dbReference type="InterPro" id="IPR040108">
    <property type="entry name" value="Laa1/Sip1/HEATR5"/>
</dbReference>
<feature type="compositionally biased region" description="Low complexity" evidence="2">
    <location>
        <begin position="2061"/>
        <end position="2073"/>
    </location>
</feature>
<reference evidence="3 4" key="1">
    <citation type="submission" date="2024-08" db="EMBL/GenBank/DDBJ databases">
        <authorList>
            <person name="Cucini C."/>
            <person name="Frati F."/>
        </authorList>
    </citation>
    <scope>NUCLEOTIDE SEQUENCE [LARGE SCALE GENOMIC DNA]</scope>
</reference>
<dbReference type="InterPro" id="IPR016024">
    <property type="entry name" value="ARM-type_fold"/>
</dbReference>
<dbReference type="SUPFAM" id="SSF48371">
    <property type="entry name" value="ARM repeat"/>
    <property type="match status" value="2"/>
</dbReference>
<dbReference type="PANTHER" id="PTHR21663:SF0">
    <property type="entry name" value="HEAT REPEAT-CONTAINING PROTEIN 5B"/>
    <property type="match status" value="1"/>
</dbReference>
<protein>
    <recommendedName>
        <fullName evidence="5">HEAT repeat-containing protein 5B</fullName>
    </recommendedName>
</protein>
<dbReference type="Pfam" id="PF20210">
    <property type="entry name" value="Laa1_Sip1_HTR5"/>
    <property type="match status" value="1"/>
</dbReference>
<accession>A0ABP1S4I5</accession>
<gene>
    <name evidence="3" type="ORF">ODALV1_LOCUS29560</name>
</gene>
<evidence type="ECO:0000313" key="4">
    <source>
        <dbReference type="Proteomes" id="UP001642540"/>
    </source>
</evidence>
<proteinExistence type="inferred from homology"/>
<dbReference type="EMBL" id="CAXLJM020000156">
    <property type="protein sequence ID" value="CAL8143424.1"/>
    <property type="molecule type" value="Genomic_DNA"/>
</dbReference>
<dbReference type="InterPro" id="IPR046837">
    <property type="entry name" value="Laa1/Sip1/HEATR5-like_HEAT"/>
</dbReference>
<organism evidence="3 4">
    <name type="scientific">Orchesella dallaii</name>
    <dbReference type="NCBI Taxonomy" id="48710"/>
    <lineage>
        <taxon>Eukaryota</taxon>
        <taxon>Metazoa</taxon>
        <taxon>Ecdysozoa</taxon>
        <taxon>Arthropoda</taxon>
        <taxon>Hexapoda</taxon>
        <taxon>Collembola</taxon>
        <taxon>Entomobryomorpha</taxon>
        <taxon>Entomobryoidea</taxon>
        <taxon>Orchesellidae</taxon>
        <taxon>Orchesellinae</taxon>
        <taxon>Orchesella</taxon>
    </lineage>
</organism>
<evidence type="ECO:0000256" key="2">
    <source>
        <dbReference type="SAM" id="MobiDB-lite"/>
    </source>
</evidence>
<dbReference type="Pfam" id="PF25468">
    <property type="entry name" value="HEAT_HEATR5A"/>
    <property type="match status" value="1"/>
</dbReference>
<feature type="compositionally biased region" description="Acidic residues" evidence="2">
    <location>
        <begin position="1259"/>
        <end position="1268"/>
    </location>
</feature>
<evidence type="ECO:0000313" key="3">
    <source>
        <dbReference type="EMBL" id="CAL8143424.1"/>
    </source>
</evidence>
<dbReference type="Gene3D" id="1.25.10.10">
    <property type="entry name" value="Leucine-rich Repeat Variant"/>
    <property type="match status" value="2"/>
</dbReference>
<feature type="region of interest" description="Disordered" evidence="2">
    <location>
        <begin position="1679"/>
        <end position="1707"/>
    </location>
</feature>
<dbReference type="Proteomes" id="UP001642540">
    <property type="component" value="Unassembled WGS sequence"/>
</dbReference>